<feature type="domain" description="PID" evidence="1">
    <location>
        <begin position="37"/>
        <end position="133"/>
    </location>
</feature>
<proteinExistence type="predicted"/>
<dbReference type="PANTHER" id="PTHR15832:SF2">
    <property type="entry name" value="SH2 DOMAIN-CONTAINING PROTEIN"/>
    <property type="match status" value="1"/>
</dbReference>
<reference evidence="2" key="1">
    <citation type="submission" date="2019-11" db="UniProtKB">
        <authorList>
            <consortium name="WormBaseParasite"/>
        </authorList>
    </citation>
    <scope>IDENTIFICATION</scope>
</reference>
<evidence type="ECO:0000259" key="1">
    <source>
        <dbReference type="PROSITE" id="PS01179"/>
    </source>
</evidence>
<dbReference type="InterPro" id="IPR011993">
    <property type="entry name" value="PH-like_dom_sf"/>
</dbReference>
<dbReference type="InterPro" id="IPR006020">
    <property type="entry name" value="PTB/PI_dom"/>
</dbReference>
<dbReference type="WBParaSite" id="MCU_000669-RA">
    <property type="protein sequence ID" value="MCU_000669-RA"/>
    <property type="gene ID" value="MCU_000669"/>
</dbReference>
<dbReference type="AlphaFoldDB" id="A0A5K3EJ91"/>
<dbReference type="Pfam" id="PF00640">
    <property type="entry name" value="PID"/>
    <property type="match status" value="1"/>
</dbReference>
<dbReference type="Gene3D" id="2.30.29.30">
    <property type="entry name" value="Pleckstrin-homology domain (PH domain)/Phosphotyrosine-binding domain (PTB)"/>
    <property type="match status" value="1"/>
</dbReference>
<name>A0A5K3EJ91_MESCO</name>
<dbReference type="PANTHER" id="PTHR15832">
    <property type="entry name" value="SHC (SRC HOMOLOGY DOMAIN C-TERMINAL) ADAPTOR HOMOLOG"/>
    <property type="match status" value="1"/>
</dbReference>
<accession>A0A5K3EJ91</accession>
<evidence type="ECO:0000313" key="2">
    <source>
        <dbReference type="WBParaSite" id="MCU_000669-RA"/>
    </source>
</evidence>
<dbReference type="PROSITE" id="PS01179">
    <property type="entry name" value="PID"/>
    <property type="match status" value="1"/>
</dbReference>
<protein>
    <submittedName>
        <fullName evidence="2">PID domain-containing protein</fullName>
    </submittedName>
</protein>
<dbReference type="SUPFAM" id="SSF50729">
    <property type="entry name" value="PH domain-like"/>
    <property type="match status" value="1"/>
</dbReference>
<organism evidence="2">
    <name type="scientific">Mesocestoides corti</name>
    <name type="common">Flatworm</name>
    <dbReference type="NCBI Taxonomy" id="53468"/>
    <lineage>
        <taxon>Eukaryota</taxon>
        <taxon>Metazoa</taxon>
        <taxon>Spiralia</taxon>
        <taxon>Lophotrochozoa</taxon>
        <taxon>Platyhelminthes</taxon>
        <taxon>Cestoda</taxon>
        <taxon>Eucestoda</taxon>
        <taxon>Cyclophyllidea</taxon>
        <taxon>Mesocestoididae</taxon>
        <taxon>Mesocestoides</taxon>
    </lineage>
</organism>
<sequence length="182" mass="20647">MNVLRRGISRSVQVLVEAAEGQRDSLIRDLEQVVVEVSCMSIGQKCETAAHYERAEIVRQKLEAARAYTQSKPILLVISLHGIKICDDSGTSVHMAHALRRISYATCDPDCCQFAFLAREPKAQPNVQYCHAFVTETPDEVGWSTSLAPYQLHWSYRPFCTFCGNDLCTPRKHRSIYVWPWA</sequence>